<feature type="coiled-coil region" evidence="1">
    <location>
        <begin position="84"/>
        <end position="111"/>
    </location>
</feature>
<dbReference type="RefSeq" id="WP_008687908.1">
    <property type="nucleotide sequence ID" value="NZ_ANOH01000437.1"/>
</dbReference>
<organism evidence="2 3">
    <name type="scientific">Rhodopirellula sallentina SM41</name>
    <dbReference type="NCBI Taxonomy" id="1263870"/>
    <lineage>
        <taxon>Bacteria</taxon>
        <taxon>Pseudomonadati</taxon>
        <taxon>Planctomycetota</taxon>
        <taxon>Planctomycetia</taxon>
        <taxon>Pirellulales</taxon>
        <taxon>Pirellulaceae</taxon>
        <taxon>Rhodopirellula</taxon>
    </lineage>
</organism>
<evidence type="ECO:0000313" key="3">
    <source>
        <dbReference type="Proteomes" id="UP000011885"/>
    </source>
</evidence>
<dbReference type="AlphaFoldDB" id="M5U385"/>
<proteinExistence type="predicted"/>
<keyword evidence="1" id="KW-0175">Coiled coil</keyword>
<dbReference type="EMBL" id="ANOH01000437">
    <property type="protein sequence ID" value="EMI52321.1"/>
    <property type="molecule type" value="Genomic_DNA"/>
</dbReference>
<name>M5U385_9BACT</name>
<evidence type="ECO:0000256" key="1">
    <source>
        <dbReference type="SAM" id="Coils"/>
    </source>
</evidence>
<protein>
    <submittedName>
        <fullName evidence="2">Peptidase domain-containing protein</fullName>
    </submittedName>
</protein>
<sequence length="780" mass="87417">MKLVQGCRLAVRFFLLLLIGWMFTGDIAQAQRRGRGPHLAYAYPAGCERGMSCEITLGGQYLKDADDFFLSGDGVTLEILDWYRPMLRGEFAQLNRKLREAEAKLTAELQGEGGKTPTKADVAQYAGVTEKQLREMEIYRRRDRDPKRQPNEQLDETVRVRLTVDANAKLGKRELRLIDGASISNPLWLHIGRWQEVKESPPSDIVSVVETVDEVVDTLPTVINGQIMPGETDRFAFEARKGMKLVIQVDAREVIPYLADAVPGWFQAVLRLTDEDGREVGYSDSFHFRQDPVMYFEVPRDGRYIIEIRDSLYRGREDFVYRLTVGEIPFVTGIFPLGAPVDSDQTIQVRGWNLTNNRFSVSTMARKRFRPTMHCRMAQSGGIGVHFPLQVGLWPEVFDSEPNNTQSEAQTISMPVTVNGRINYPGDEDVYRIEGGGRLVAEVFARRLGSPLDSMLRLTDADGNEVAFNDDYEDLTLALQTHHADSHLSATLSGGRAHYLHINNAQYDGGSEFTYRLSLHRPRPSYTLRVTPSNLIVKAGQVVPIDVFVMRQDGFDEDIEVSLVEPPDGFRIDGNVIPKGKDHIAMTLAVSSSVKAAKRKEPFQLEMQGESGGKRRGGAMVRPAIPAENMMQAFIWHHLVPVENWNVVVDGKRGGNMPFSIPNGVVKATLSLKKKTYLPIVPSSKNFDPEVIFVDVEDPLDALQATIIQTNTGGFAIELDVDKESAAEEKQLQPRERGNLLMSVYKEITAKPTEENPNPKPRRINYGYLPAIPFEVLAGK</sequence>
<dbReference type="Gene3D" id="2.60.120.380">
    <property type="match status" value="2"/>
</dbReference>
<dbReference type="PATRIC" id="fig|1263870.3.peg.6599"/>
<comment type="caution">
    <text evidence="2">The sequence shown here is derived from an EMBL/GenBank/DDBJ whole genome shotgun (WGS) entry which is preliminary data.</text>
</comment>
<gene>
    <name evidence="2" type="ORF">RSSM_06227</name>
</gene>
<reference evidence="2 3" key="1">
    <citation type="journal article" date="2013" name="Mar. Genomics">
        <title>Expression of sulfatases in Rhodopirellula baltica and the diversity of sulfatases in the genus Rhodopirellula.</title>
        <authorList>
            <person name="Wegner C.E."/>
            <person name="Richter-Heitmann T."/>
            <person name="Klindworth A."/>
            <person name="Klockow C."/>
            <person name="Richter M."/>
            <person name="Achstetter T."/>
            <person name="Glockner F.O."/>
            <person name="Harder J."/>
        </authorList>
    </citation>
    <scope>NUCLEOTIDE SEQUENCE [LARGE SCALE GENOMIC DNA]</scope>
    <source>
        <strain evidence="2 3">SM41</strain>
    </source>
</reference>
<keyword evidence="3" id="KW-1185">Reference proteome</keyword>
<dbReference type="Proteomes" id="UP000011885">
    <property type="component" value="Unassembled WGS sequence"/>
</dbReference>
<evidence type="ECO:0000313" key="2">
    <source>
        <dbReference type="EMBL" id="EMI52321.1"/>
    </source>
</evidence>
<accession>M5U385</accession>